<name>A0A368GIM9_ANCCA</name>
<dbReference type="GO" id="GO:0031297">
    <property type="term" value="P:replication fork processing"/>
    <property type="evidence" value="ECO:0007669"/>
    <property type="project" value="TreeGrafter"/>
</dbReference>
<dbReference type="STRING" id="29170.A0A368GIM9"/>
<dbReference type="GO" id="GO:0006303">
    <property type="term" value="P:double-strand break repair via nonhomologous end joining"/>
    <property type="evidence" value="ECO:0007669"/>
    <property type="project" value="TreeGrafter"/>
</dbReference>
<evidence type="ECO:0000313" key="4">
    <source>
        <dbReference type="Proteomes" id="UP000252519"/>
    </source>
</evidence>
<dbReference type="Gene3D" id="1.10.10.10">
    <property type="entry name" value="Winged helix-like DNA-binding domain superfamily/Winged helix DNA-binding domain"/>
    <property type="match status" value="1"/>
</dbReference>
<evidence type="ECO:0000259" key="2">
    <source>
        <dbReference type="Pfam" id="PF17906"/>
    </source>
</evidence>
<accession>A0A368GIM9</accession>
<dbReference type="GO" id="GO:0042800">
    <property type="term" value="F:histone H3K4 methyltransferase activity"/>
    <property type="evidence" value="ECO:0007669"/>
    <property type="project" value="TreeGrafter"/>
</dbReference>
<dbReference type="PANTHER" id="PTHR46060:SF2">
    <property type="entry name" value="HISTONE-LYSINE N-METHYLTRANSFERASE SETMAR"/>
    <property type="match status" value="1"/>
</dbReference>
<dbReference type="GO" id="GO:0046975">
    <property type="term" value="F:histone H3K36 methyltransferase activity"/>
    <property type="evidence" value="ECO:0007669"/>
    <property type="project" value="TreeGrafter"/>
</dbReference>
<dbReference type="AlphaFoldDB" id="A0A368GIM9"/>
<dbReference type="GO" id="GO:0003690">
    <property type="term" value="F:double-stranded DNA binding"/>
    <property type="evidence" value="ECO:0007669"/>
    <property type="project" value="TreeGrafter"/>
</dbReference>
<comment type="caution">
    <text evidence="3">The sequence shown here is derived from an EMBL/GenBank/DDBJ whole genome shotgun (WGS) entry which is preliminary data.</text>
</comment>
<dbReference type="OrthoDB" id="6137736at2759"/>
<dbReference type="Proteomes" id="UP000252519">
    <property type="component" value="Unassembled WGS sequence"/>
</dbReference>
<protein>
    <recommendedName>
        <fullName evidence="2">Mos1 transposase HTH domain-containing protein</fullName>
    </recommendedName>
</protein>
<dbReference type="GO" id="GO:0003697">
    <property type="term" value="F:single-stranded DNA binding"/>
    <property type="evidence" value="ECO:0007669"/>
    <property type="project" value="TreeGrafter"/>
</dbReference>
<dbReference type="InterPro" id="IPR041426">
    <property type="entry name" value="Mos1_HTH"/>
</dbReference>
<dbReference type="PANTHER" id="PTHR46060">
    <property type="entry name" value="MARINER MOS1 TRANSPOSASE-LIKE PROTEIN"/>
    <property type="match status" value="1"/>
</dbReference>
<reference evidence="3 4" key="1">
    <citation type="submission" date="2014-10" db="EMBL/GenBank/DDBJ databases">
        <title>Draft genome of the hookworm Ancylostoma caninum.</title>
        <authorList>
            <person name="Mitreva M."/>
        </authorList>
    </citation>
    <scope>NUCLEOTIDE SEQUENCE [LARGE SCALE GENOMIC DNA]</scope>
    <source>
        <strain evidence="3 4">Baltimore</strain>
    </source>
</reference>
<feature type="compositionally biased region" description="Basic and acidic residues" evidence="1">
    <location>
        <begin position="61"/>
        <end position="78"/>
    </location>
</feature>
<gene>
    <name evidence="3" type="ORF">ANCCAN_10922</name>
</gene>
<evidence type="ECO:0000313" key="3">
    <source>
        <dbReference type="EMBL" id="RCN43089.1"/>
    </source>
</evidence>
<dbReference type="InterPro" id="IPR036388">
    <property type="entry name" value="WH-like_DNA-bd_sf"/>
</dbReference>
<feature type="region of interest" description="Disordered" evidence="1">
    <location>
        <begin position="55"/>
        <end position="80"/>
    </location>
</feature>
<dbReference type="GO" id="GO:0005634">
    <property type="term" value="C:nucleus"/>
    <property type="evidence" value="ECO:0007669"/>
    <property type="project" value="TreeGrafter"/>
</dbReference>
<dbReference type="GO" id="GO:0000729">
    <property type="term" value="P:DNA double-strand break processing"/>
    <property type="evidence" value="ECO:0007669"/>
    <property type="project" value="TreeGrafter"/>
</dbReference>
<dbReference type="GO" id="GO:0015074">
    <property type="term" value="P:DNA integration"/>
    <property type="evidence" value="ECO:0007669"/>
    <property type="project" value="TreeGrafter"/>
</dbReference>
<proteinExistence type="predicted"/>
<dbReference type="Pfam" id="PF17906">
    <property type="entry name" value="HTH_48"/>
    <property type="match status" value="1"/>
</dbReference>
<sequence>MADQKYRLRVCMLYDFKQGKTAAKSHRSLCNAFGEDAISERQCRRWFDRFHNGDESLEEEEHQRRRQAVDSDALKEAVESDPCQTTRALAQMYGCDQKTIVNQMHAMGKTNRQGKWIPH</sequence>
<feature type="domain" description="Mos1 transposase HTH" evidence="2">
    <location>
        <begin position="5"/>
        <end position="54"/>
    </location>
</feature>
<dbReference type="EMBL" id="JOJR01000170">
    <property type="protein sequence ID" value="RCN43089.1"/>
    <property type="molecule type" value="Genomic_DNA"/>
</dbReference>
<keyword evidence="4" id="KW-1185">Reference proteome</keyword>
<dbReference type="Gene3D" id="1.10.10.1450">
    <property type="match status" value="1"/>
</dbReference>
<evidence type="ECO:0000256" key="1">
    <source>
        <dbReference type="SAM" id="MobiDB-lite"/>
    </source>
</evidence>
<dbReference type="GO" id="GO:0044774">
    <property type="term" value="P:mitotic DNA integrity checkpoint signaling"/>
    <property type="evidence" value="ECO:0007669"/>
    <property type="project" value="TreeGrafter"/>
</dbReference>
<dbReference type="InterPro" id="IPR052709">
    <property type="entry name" value="Transposase-MT_Hybrid"/>
</dbReference>
<dbReference type="GO" id="GO:0044547">
    <property type="term" value="F:DNA topoisomerase binding"/>
    <property type="evidence" value="ECO:0007669"/>
    <property type="project" value="TreeGrafter"/>
</dbReference>
<organism evidence="3 4">
    <name type="scientific">Ancylostoma caninum</name>
    <name type="common">Dog hookworm</name>
    <dbReference type="NCBI Taxonomy" id="29170"/>
    <lineage>
        <taxon>Eukaryota</taxon>
        <taxon>Metazoa</taxon>
        <taxon>Ecdysozoa</taxon>
        <taxon>Nematoda</taxon>
        <taxon>Chromadorea</taxon>
        <taxon>Rhabditida</taxon>
        <taxon>Rhabditina</taxon>
        <taxon>Rhabditomorpha</taxon>
        <taxon>Strongyloidea</taxon>
        <taxon>Ancylostomatidae</taxon>
        <taxon>Ancylostomatinae</taxon>
        <taxon>Ancylostoma</taxon>
    </lineage>
</organism>
<dbReference type="GO" id="GO:0000793">
    <property type="term" value="C:condensed chromosome"/>
    <property type="evidence" value="ECO:0007669"/>
    <property type="project" value="TreeGrafter"/>
</dbReference>
<dbReference type="GO" id="GO:0035861">
    <property type="term" value="C:site of double-strand break"/>
    <property type="evidence" value="ECO:0007669"/>
    <property type="project" value="TreeGrafter"/>
</dbReference>
<dbReference type="GO" id="GO:0000014">
    <property type="term" value="F:single-stranded DNA endodeoxyribonuclease activity"/>
    <property type="evidence" value="ECO:0007669"/>
    <property type="project" value="TreeGrafter"/>
</dbReference>